<keyword evidence="3" id="KW-1185">Reference proteome</keyword>
<proteinExistence type="predicted"/>
<reference evidence="2 3" key="1">
    <citation type="submission" date="2013-05" db="EMBL/GenBank/DDBJ databases">
        <title>Draft genome of the parasitic nematode Anyclostoma ceylanicum.</title>
        <authorList>
            <person name="Mitreva M."/>
        </authorList>
    </citation>
    <scope>NUCLEOTIDE SEQUENCE [LARGE SCALE GENOMIC DNA]</scope>
</reference>
<name>A0A0D6LVE2_9BILA</name>
<accession>A0A0D6LVE2</accession>
<feature type="compositionally biased region" description="Pro residues" evidence="1">
    <location>
        <begin position="1"/>
        <end position="18"/>
    </location>
</feature>
<sequence length="101" mass="9862">MPPPPGMGAPSMGMPPPGGMGAPPMGMPAPGGMGAAPMGMPAPGGMGAPSMGMQAPGGMGAAGDEASIISLKKELFTGSFYRAAVGRQGTTTHLFSDRLFL</sequence>
<feature type="region of interest" description="Disordered" evidence="1">
    <location>
        <begin position="1"/>
        <end position="33"/>
    </location>
</feature>
<dbReference type="EMBL" id="KE124888">
    <property type="protein sequence ID" value="EPB75784.1"/>
    <property type="molecule type" value="Genomic_DNA"/>
</dbReference>
<evidence type="ECO:0000313" key="2">
    <source>
        <dbReference type="EMBL" id="EPB75784.1"/>
    </source>
</evidence>
<gene>
    <name evidence="2" type="ORF">ANCCEY_05142</name>
</gene>
<protein>
    <submittedName>
        <fullName evidence="2">Uncharacterized protein</fullName>
    </submittedName>
</protein>
<dbReference type="AlphaFoldDB" id="A0A0D6LVE2"/>
<evidence type="ECO:0000256" key="1">
    <source>
        <dbReference type="SAM" id="MobiDB-lite"/>
    </source>
</evidence>
<organism evidence="2 3">
    <name type="scientific">Ancylostoma ceylanicum</name>
    <dbReference type="NCBI Taxonomy" id="53326"/>
    <lineage>
        <taxon>Eukaryota</taxon>
        <taxon>Metazoa</taxon>
        <taxon>Ecdysozoa</taxon>
        <taxon>Nematoda</taxon>
        <taxon>Chromadorea</taxon>
        <taxon>Rhabditida</taxon>
        <taxon>Rhabditina</taxon>
        <taxon>Rhabditomorpha</taxon>
        <taxon>Strongyloidea</taxon>
        <taxon>Ancylostomatidae</taxon>
        <taxon>Ancylostomatinae</taxon>
        <taxon>Ancylostoma</taxon>
    </lineage>
</organism>
<dbReference type="Proteomes" id="UP000054495">
    <property type="component" value="Unassembled WGS sequence"/>
</dbReference>
<evidence type="ECO:0000313" key="3">
    <source>
        <dbReference type="Proteomes" id="UP000054495"/>
    </source>
</evidence>